<dbReference type="InterPro" id="IPR002797">
    <property type="entry name" value="Polysacc_synth"/>
</dbReference>
<dbReference type="Proteomes" id="UP000199513">
    <property type="component" value="Unassembled WGS sequence"/>
</dbReference>
<evidence type="ECO:0000256" key="1">
    <source>
        <dbReference type="ARBA" id="ARBA00004651"/>
    </source>
</evidence>
<feature type="transmembrane region" description="Helical" evidence="6">
    <location>
        <begin position="119"/>
        <end position="137"/>
    </location>
</feature>
<keyword evidence="4 6" id="KW-1133">Transmembrane helix</keyword>
<dbReference type="AlphaFoldDB" id="A0A1I2E8G0"/>
<gene>
    <name evidence="7" type="ORF">SAMN04488541_100928</name>
</gene>
<organism evidence="7 8">
    <name type="scientific">Thermoflexibacter ruber</name>
    <dbReference type="NCBI Taxonomy" id="1003"/>
    <lineage>
        <taxon>Bacteria</taxon>
        <taxon>Pseudomonadati</taxon>
        <taxon>Bacteroidota</taxon>
        <taxon>Cytophagia</taxon>
        <taxon>Cytophagales</taxon>
        <taxon>Thermoflexibacteraceae</taxon>
        <taxon>Thermoflexibacter</taxon>
    </lineage>
</organism>
<evidence type="ECO:0000313" key="8">
    <source>
        <dbReference type="Proteomes" id="UP000199513"/>
    </source>
</evidence>
<comment type="subcellular location">
    <subcellularLocation>
        <location evidence="1">Cell membrane</location>
        <topology evidence="1">Multi-pass membrane protein</topology>
    </subcellularLocation>
</comment>
<evidence type="ECO:0000256" key="2">
    <source>
        <dbReference type="ARBA" id="ARBA00022475"/>
    </source>
</evidence>
<dbReference type="Pfam" id="PF01943">
    <property type="entry name" value="Polysacc_synt"/>
    <property type="match status" value="1"/>
</dbReference>
<feature type="transmembrane region" description="Helical" evidence="6">
    <location>
        <begin position="391"/>
        <end position="410"/>
    </location>
</feature>
<feature type="transmembrane region" description="Helical" evidence="6">
    <location>
        <begin position="278"/>
        <end position="301"/>
    </location>
</feature>
<keyword evidence="2" id="KW-1003">Cell membrane</keyword>
<evidence type="ECO:0000256" key="5">
    <source>
        <dbReference type="ARBA" id="ARBA00023136"/>
    </source>
</evidence>
<keyword evidence="3 6" id="KW-0812">Transmembrane</keyword>
<proteinExistence type="predicted"/>
<feature type="transmembrane region" description="Helical" evidence="6">
    <location>
        <begin position="47"/>
        <end position="67"/>
    </location>
</feature>
<feature type="transmembrane region" description="Helical" evidence="6">
    <location>
        <begin position="149"/>
        <end position="174"/>
    </location>
</feature>
<dbReference type="STRING" id="1003.SAMN04488541_100928"/>
<dbReference type="PANTHER" id="PTHR30250">
    <property type="entry name" value="PST FAMILY PREDICTED COLANIC ACID TRANSPORTER"/>
    <property type="match status" value="1"/>
</dbReference>
<feature type="transmembrane region" description="Helical" evidence="6">
    <location>
        <begin position="450"/>
        <end position="468"/>
    </location>
</feature>
<dbReference type="PANTHER" id="PTHR30250:SF11">
    <property type="entry name" value="O-ANTIGEN TRANSPORTER-RELATED"/>
    <property type="match status" value="1"/>
</dbReference>
<feature type="transmembrane region" description="Helical" evidence="6">
    <location>
        <begin position="360"/>
        <end position="379"/>
    </location>
</feature>
<keyword evidence="8" id="KW-1185">Reference proteome</keyword>
<evidence type="ECO:0000256" key="3">
    <source>
        <dbReference type="ARBA" id="ARBA00022692"/>
    </source>
</evidence>
<evidence type="ECO:0000256" key="6">
    <source>
        <dbReference type="SAM" id="Phobius"/>
    </source>
</evidence>
<feature type="transmembrane region" description="Helical" evidence="6">
    <location>
        <begin position="12"/>
        <end position="35"/>
    </location>
</feature>
<dbReference type="InterPro" id="IPR050833">
    <property type="entry name" value="Poly_Biosynth_Transport"/>
</dbReference>
<feature type="transmembrane region" description="Helical" evidence="6">
    <location>
        <begin position="474"/>
        <end position="494"/>
    </location>
</feature>
<dbReference type="OrthoDB" id="9814608at2"/>
<dbReference type="EMBL" id="FONY01000009">
    <property type="protein sequence ID" value="SFE88550.1"/>
    <property type="molecule type" value="Genomic_DNA"/>
</dbReference>
<feature type="transmembrane region" description="Helical" evidence="6">
    <location>
        <begin position="321"/>
        <end position="340"/>
    </location>
</feature>
<reference evidence="7 8" key="1">
    <citation type="submission" date="2016-10" db="EMBL/GenBank/DDBJ databases">
        <authorList>
            <person name="de Groot N.N."/>
        </authorList>
    </citation>
    <scope>NUCLEOTIDE SEQUENCE [LARGE SCALE GENOMIC DNA]</scope>
    <source>
        <strain>GEY</strain>
        <strain evidence="8">DSM 9560</strain>
    </source>
</reference>
<feature type="transmembrane region" description="Helical" evidence="6">
    <location>
        <begin position="200"/>
        <end position="219"/>
    </location>
</feature>
<feature type="transmembrane region" description="Helical" evidence="6">
    <location>
        <begin position="87"/>
        <end position="107"/>
    </location>
</feature>
<feature type="transmembrane region" description="Helical" evidence="6">
    <location>
        <begin position="240"/>
        <end position="258"/>
    </location>
</feature>
<sequence length="501" mass="57246">MQILKKLASDTAYYGLSSIVGRVLNYLLVPFYTAVFVAKDYGIMSDFYAKAAIFNVIYLFGMETAYFRFASKKENSPQEIYQTTLSAICLSSLLFSSSLILFSKSLANLMQYPDRQIDVIIFALLFGVDAIVAIPFARLRQENKAKQFALIKISNILMNILLNIFFLYFCHHILTDSSDFWFGFSNLKPTIAHIYQPENALTYVFGINLFVNFLQLFFLRQTFKGFKFQFPSARLKEMLVYAYPLLFTGLAGAVNEVLDRDLLKYWLPVGFYAGKTSLDALGIYSACYKLSIFISLAVQAFRYAGEPFFFSKAEDKNSPELFAKVMHYFIIVLSFMYLAVSVNLDILQFFLRKEEYREGINIVPFLLLANLFLGVYYNLTVWFKVTDKTYFSLIFSGVGSLITVVGNLLLIPMLGYMGSALVTLLCYFSMSALCYGYGQKYYPIPYSLKSALGYIGLASVLILIHYQIDFGSLIPNFLFHNFLIVLFLGVVYWLEVKTVKQ</sequence>
<accession>A0A1I2E8G0</accession>
<feature type="transmembrane region" description="Helical" evidence="6">
    <location>
        <begin position="416"/>
        <end position="438"/>
    </location>
</feature>
<evidence type="ECO:0000313" key="7">
    <source>
        <dbReference type="EMBL" id="SFE88550.1"/>
    </source>
</evidence>
<dbReference type="GO" id="GO:0005886">
    <property type="term" value="C:plasma membrane"/>
    <property type="evidence" value="ECO:0007669"/>
    <property type="project" value="UniProtKB-SubCell"/>
</dbReference>
<protein>
    <submittedName>
        <fullName evidence="7">Membrane protein involved in the export of O-antigen and teichoic acid</fullName>
    </submittedName>
</protein>
<keyword evidence="5 6" id="KW-0472">Membrane</keyword>
<name>A0A1I2E8G0_9BACT</name>
<dbReference type="RefSeq" id="WP_091542091.1">
    <property type="nucleotide sequence ID" value="NZ_FONY01000009.1"/>
</dbReference>
<evidence type="ECO:0000256" key="4">
    <source>
        <dbReference type="ARBA" id="ARBA00022989"/>
    </source>
</evidence>